<evidence type="ECO:0000313" key="4">
    <source>
        <dbReference type="Proteomes" id="UP000233524"/>
    </source>
</evidence>
<feature type="compositionally biased region" description="Basic and acidic residues" evidence="1">
    <location>
        <begin position="886"/>
        <end position="898"/>
    </location>
</feature>
<feature type="compositionally biased region" description="Low complexity" evidence="1">
    <location>
        <begin position="1049"/>
        <end position="1064"/>
    </location>
</feature>
<feature type="compositionally biased region" description="Low complexity" evidence="1">
    <location>
        <begin position="1183"/>
        <end position="1200"/>
    </location>
</feature>
<dbReference type="Pfam" id="PF25381">
    <property type="entry name" value="PH_26"/>
    <property type="match status" value="1"/>
</dbReference>
<dbReference type="InterPro" id="IPR058155">
    <property type="entry name" value="Skg3/CAF120-like_PH"/>
</dbReference>
<keyword evidence="4" id="KW-1185">Reference proteome</keyword>
<name>A0A2N3N2B4_9PEZI</name>
<reference evidence="3 4" key="1">
    <citation type="journal article" date="2017" name="G3 (Bethesda)">
        <title>First Draft Genome Sequence of the Pathogenic Fungus Lomentospora prolificans (Formerly Scedosporium prolificans).</title>
        <authorList>
            <person name="Luo R."/>
            <person name="Zimin A."/>
            <person name="Workman R."/>
            <person name="Fan Y."/>
            <person name="Pertea G."/>
            <person name="Grossman N."/>
            <person name="Wear M.P."/>
            <person name="Jia B."/>
            <person name="Miller H."/>
            <person name="Casadevall A."/>
            <person name="Timp W."/>
            <person name="Zhang S.X."/>
            <person name="Salzberg S.L."/>
        </authorList>
    </citation>
    <scope>NUCLEOTIDE SEQUENCE [LARGE SCALE GENOMIC DNA]</scope>
    <source>
        <strain evidence="3 4">JHH-5317</strain>
    </source>
</reference>
<dbReference type="InParanoid" id="A0A2N3N2B4"/>
<dbReference type="Pfam" id="PF00169">
    <property type="entry name" value="PH"/>
    <property type="match status" value="1"/>
</dbReference>
<proteinExistence type="predicted"/>
<feature type="domain" description="PH" evidence="2">
    <location>
        <begin position="33"/>
        <end position="151"/>
    </location>
</feature>
<sequence length="1273" mass="138963">MVQAYQPPLMDIGQDIIPELQPIFTFLNGHGNKLYQEGYFLKLDDQNTQGRPNPDRTWTECFAQLVGTVLSLWDAAELDAAGDDGEVLPKFINLTDASIKMIESLPTRSNDEQPLQNILSISTAGRNRYLLHFNSHDTLIEWTASIRLAMFEHASLQEAYTGALIAGKGKSLNNINIIMERMRLKNEAWVRVRFGAGVPWRRCWCVITPPDEKEYQKLQKELKKRSPYDRSHIPILKGDIKFYDTKKEGKRQKKARPIATITDAYSAYGIYPQAKSLIDASTLLKIEGNITIHSDPPSSTEGFVFVMPETHPAVSGFEMLLRFLFPTWDTFGLYGRPGRLVASTLDPRSLMFAMPKHRRYGYLDTLDVSQLIVMDGSKAWTEREWRKRLKDLTGQRMNEWDDSEKLHQRSSSRRSNRLSFGMGANGNSPPRPRAVGFTDDSGSVRSFSPNQQQANGPLMAYDTERPAPAYSHARNSSDPQPGSGPPLAAPVMNMPFNNNSTGHVLQKSRVDGTHYTPPATSPDTTSSSDDDHGARNTPLQELEGMRQMNTPEPVSRPPVLHHGANARPAGGKAYHSPEMRRANSRLSNTTLSQLAKAGGLDFAPEGNQDGPYRGNGEANAEPRQLVHPNINPVGDFANQNQSREAMIPQMSPPGANPDFSRAQSHARMNPPHQEPRRNTEPRDGNLGSPRHPGFGGDLDSRPPPGPLPQQPMQRPYAGSYRPSTPPLKDGGRPGPVQGRSALQNEMMSPINTSPPSHRKPVPGRIEAVQAEASPISASSSDSFRGNMIDPAILDQIRSHDVADKNSPRLEQGIYQRQDSFRSAASSSAYTGTRVDNTPHMPSGDMPIHNRGPPPPMWNPQRQNSSKSSQYSDGDSAMTPDYASTRKSNDTARSVERPRAGVLKTVGGGGAPPMPTRAGDDYSIPDIDFGPTVPHDAQRKNPPASTPQSQQLSQQRPPMAPLHRKSPSGERSHSRQESSDTLRRSVVWQPGAAVVGKGDQGMSVEEYVQHRAVAAATPVISHARTPSGNLPGSGRSTTPTPSMARTISGDALASRHSRSSSADLLQRPSSQGAGTALGYGSAGEVSSNLSARELEHVARVTGSPLINMAGNKPAQHGTGLVGAIEAREREKQQIKHGVNSQAVQYAINQRQQQQQQQRYHQQQNMGVPPPQGMYQGMSFGPTLQQGWQPQFQQGPQFQQPYGYGGGAGNMNPPMMGGPPPQGAGGYARPPGPRVPTGRQSPAQDPRMMGPTGGVYNGAPPSQGGRGYIHQGQAF</sequence>
<dbReference type="Proteomes" id="UP000233524">
    <property type="component" value="Unassembled WGS sequence"/>
</dbReference>
<evidence type="ECO:0000313" key="3">
    <source>
        <dbReference type="EMBL" id="PKS06564.1"/>
    </source>
</evidence>
<feature type="compositionally biased region" description="Polar residues" evidence="1">
    <location>
        <begin position="1023"/>
        <end position="1044"/>
    </location>
</feature>
<feature type="compositionally biased region" description="Polar residues" evidence="1">
    <location>
        <begin position="440"/>
        <end position="455"/>
    </location>
</feature>
<dbReference type="VEuPathDB" id="FungiDB:jhhlp_007312"/>
<dbReference type="EMBL" id="NLAX01001034">
    <property type="protein sequence ID" value="PKS06564.1"/>
    <property type="molecule type" value="Genomic_DNA"/>
</dbReference>
<feature type="region of interest" description="Disordered" evidence="1">
    <location>
        <begin position="647"/>
        <end position="786"/>
    </location>
</feature>
<feature type="compositionally biased region" description="Polar residues" evidence="1">
    <location>
        <begin position="740"/>
        <end position="755"/>
    </location>
</feature>
<evidence type="ECO:0000256" key="1">
    <source>
        <dbReference type="SAM" id="MobiDB-lite"/>
    </source>
</evidence>
<feature type="compositionally biased region" description="Basic and acidic residues" evidence="1">
    <location>
        <begin position="673"/>
        <end position="683"/>
    </location>
</feature>
<feature type="region of interest" description="Disordered" evidence="1">
    <location>
        <begin position="1018"/>
        <end position="1082"/>
    </location>
</feature>
<accession>A0A2N3N2B4</accession>
<evidence type="ECO:0000259" key="2">
    <source>
        <dbReference type="PROSITE" id="PS50003"/>
    </source>
</evidence>
<dbReference type="AlphaFoldDB" id="A0A2N3N2B4"/>
<feature type="compositionally biased region" description="Low complexity" evidence="1">
    <location>
        <begin position="1148"/>
        <end position="1163"/>
    </location>
</feature>
<feature type="region of interest" description="Disordered" evidence="1">
    <location>
        <begin position="1148"/>
        <end position="1273"/>
    </location>
</feature>
<feature type="region of interest" description="Disordered" evidence="1">
    <location>
        <begin position="798"/>
        <end position="984"/>
    </location>
</feature>
<feature type="compositionally biased region" description="Low complexity" evidence="1">
    <location>
        <begin position="941"/>
        <end position="956"/>
    </location>
</feature>
<feature type="compositionally biased region" description="Low complexity" evidence="1">
    <location>
        <begin position="516"/>
        <end position="527"/>
    </location>
</feature>
<dbReference type="InterPro" id="IPR001849">
    <property type="entry name" value="PH_domain"/>
</dbReference>
<dbReference type="PROSITE" id="PS50003">
    <property type="entry name" value="PH_DOMAIN"/>
    <property type="match status" value="1"/>
</dbReference>
<organism evidence="3 4">
    <name type="scientific">Lomentospora prolificans</name>
    <dbReference type="NCBI Taxonomy" id="41688"/>
    <lineage>
        <taxon>Eukaryota</taxon>
        <taxon>Fungi</taxon>
        <taxon>Dikarya</taxon>
        <taxon>Ascomycota</taxon>
        <taxon>Pezizomycotina</taxon>
        <taxon>Sordariomycetes</taxon>
        <taxon>Hypocreomycetidae</taxon>
        <taxon>Microascales</taxon>
        <taxon>Microascaceae</taxon>
        <taxon>Lomentospora</taxon>
    </lineage>
</organism>
<dbReference type="Gene3D" id="2.30.29.30">
    <property type="entry name" value="Pleckstrin-homology domain (PH domain)/Phosphotyrosine-binding domain (PTB)"/>
    <property type="match status" value="1"/>
</dbReference>
<feature type="region of interest" description="Disordered" evidence="1">
    <location>
        <begin position="398"/>
        <end position="576"/>
    </location>
</feature>
<feature type="region of interest" description="Disordered" evidence="1">
    <location>
        <begin position="599"/>
        <end position="619"/>
    </location>
</feature>
<dbReference type="OrthoDB" id="5563754at2759"/>
<comment type="caution">
    <text evidence="3">The sequence shown here is derived from an EMBL/GenBank/DDBJ whole genome shotgun (WGS) entry which is preliminary data.</text>
</comment>
<protein>
    <recommendedName>
        <fullName evidence="2">PH domain-containing protein</fullName>
    </recommendedName>
</protein>
<feature type="compositionally biased region" description="Basic and acidic residues" evidence="1">
    <location>
        <begin position="966"/>
        <end position="982"/>
    </location>
</feature>
<dbReference type="InterPro" id="IPR011993">
    <property type="entry name" value="PH-like_dom_sf"/>
</dbReference>
<feature type="compositionally biased region" description="Low complexity" evidence="1">
    <location>
        <begin position="770"/>
        <end position="782"/>
    </location>
</feature>
<dbReference type="SUPFAM" id="SSF50729">
    <property type="entry name" value="PH domain-like"/>
    <property type="match status" value="1"/>
</dbReference>
<dbReference type="FunFam" id="2.30.29.30:FF:000203">
    <property type="entry name" value="PH domain-containing protein"/>
    <property type="match status" value="1"/>
</dbReference>
<dbReference type="SMART" id="SM00233">
    <property type="entry name" value="PH"/>
    <property type="match status" value="1"/>
</dbReference>
<feature type="compositionally biased region" description="Low complexity" evidence="1">
    <location>
        <begin position="864"/>
        <end position="875"/>
    </location>
</feature>
<gene>
    <name evidence="3" type="ORF">jhhlp_007312</name>
</gene>
<dbReference type="STRING" id="41688.A0A2N3N2B4"/>
<feature type="compositionally biased region" description="Basic and acidic residues" evidence="1">
    <location>
        <begin position="798"/>
        <end position="807"/>
    </location>
</feature>
<feature type="compositionally biased region" description="Polar residues" evidence="1">
    <location>
        <begin position="814"/>
        <end position="835"/>
    </location>
</feature>